<keyword evidence="4 9" id="KW-0812">Transmembrane</keyword>
<dbReference type="InterPro" id="IPR027417">
    <property type="entry name" value="P-loop_NTPase"/>
</dbReference>
<dbReference type="SUPFAM" id="SSF90123">
    <property type="entry name" value="ABC transporter transmembrane region"/>
    <property type="match status" value="1"/>
</dbReference>
<dbReference type="InterPro" id="IPR003593">
    <property type="entry name" value="AAA+_ATPase"/>
</dbReference>
<dbReference type="PANTHER" id="PTHR43394">
    <property type="entry name" value="ATP-DEPENDENT PERMEASE MDL1, MITOCHONDRIAL"/>
    <property type="match status" value="1"/>
</dbReference>
<dbReference type="GO" id="GO:0015421">
    <property type="term" value="F:ABC-type oligopeptide transporter activity"/>
    <property type="evidence" value="ECO:0007669"/>
    <property type="project" value="TreeGrafter"/>
</dbReference>
<dbReference type="InterPro" id="IPR011527">
    <property type="entry name" value="ABC1_TM_dom"/>
</dbReference>
<keyword evidence="2" id="KW-0813">Transport</keyword>
<dbReference type="FunFam" id="3.40.50.300:FF:000221">
    <property type="entry name" value="Multidrug ABC transporter ATP-binding protein"/>
    <property type="match status" value="1"/>
</dbReference>
<feature type="domain" description="ABC transmembrane type-1" evidence="11">
    <location>
        <begin position="15"/>
        <end position="302"/>
    </location>
</feature>
<organism evidence="12 13">
    <name type="scientific">[Eubacterium] siraeum</name>
    <dbReference type="NCBI Taxonomy" id="39492"/>
    <lineage>
        <taxon>Bacteria</taxon>
        <taxon>Bacillati</taxon>
        <taxon>Bacillota</taxon>
        <taxon>Clostridia</taxon>
        <taxon>Eubacteriales</taxon>
        <taxon>Oscillospiraceae</taxon>
        <taxon>Oscillospiraceae incertae sedis</taxon>
    </lineage>
</organism>
<evidence type="ECO:0000259" key="10">
    <source>
        <dbReference type="PROSITE" id="PS50893"/>
    </source>
</evidence>
<keyword evidence="3" id="KW-1003">Cell membrane</keyword>
<keyword evidence="7 9" id="KW-1133">Transmembrane helix</keyword>
<keyword evidence="8 9" id="KW-0472">Membrane</keyword>
<evidence type="ECO:0000256" key="8">
    <source>
        <dbReference type="ARBA" id="ARBA00023136"/>
    </source>
</evidence>
<dbReference type="Pfam" id="PF00005">
    <property type="entry name" value="ABC_tran"/>
    <property type="match status" value="1"/>
</dbReference>
<gene>
    <name evidence="12" type="ORF">PNE09_04785</name>
</gene>
<evidence type="ECO:0000256" key="4">
    <source>
        <dbReference type="ARBA" id="ARBA00022692"/>
    </source>
</evidence>
<keyword evidence="5" id="KW-0547">Nucleotide-binding</keyword>
<dbReference type="InterPro" id="IPR036640">
    <property type="entry name" value="ABC1_TM_sf"/>
</dbReference>
<name>A0AAW6D3T6_9FIRM</name>
<feature type="transmembrane region" description="Helical" evidence="9">
    <location>
        <begin position="63"/>
        <end position="85"/>
    </location>
</feature>
<dbReference type="Proteomes" id="UP001210809">
    <property type="component" value="Unassembled WGS sequence"/>
</dbReference>
<dbReference type="PANTHER" id="PTHR43394:SF1">
    <property type="entry name" value="ATP-BINDING CASSETTE SUB-FAMILY B MEMBER 10, MITOCHONDRIAL"/>
    <property type="match status" value="1"/>
</dbReference>
<dbReference type="PROSITE" id="PS50893">
    <property type="entry name" value="ABC_TRANSPORTER_2"/>
    <property type="match status" value="1"/>
</dbReference>
<evidence type="ECO:0000313" key="13">
    <source>
        <dbReference type="Proteomes" id="UP001210809"/>
    </source>
</evidence>
<dbReference type="SMART" id="SM00382">
    <property type="entry name" value="AAA"/>
    <property type="match status" value="1"/>
</dbReference>
<keyword evidence="6 12" id="KW-0067">ATP-binding</keyword>
<evidence type="ECO:0000256" key="5">
    <source>
        <dbReference type="ARBA" id="ARBA00022741"/>
    </source>
</evidence>
<evidence type="ECO:0000313" key="12">
    <source>
        <dbReference type="EMBL" id="MDB8003385.1"/>
    </source>
</evidence>
<accession>A0AAW6D3T6</accession>
<evidence type="ECO:0000256" key="6">
    <source>
        <dbReference type="ARBA" id="ARBA00022840"/>
    </source>
</evidence>
<proteinExistence type="predicted"/>
<dbReference type="GO" id="GO:0016887">
    <property type="term" value="F:ATP hydrolysis activity"/>
    <property type="evidence" value="ECO:0007669"/>
    <property type="project" value="InterPro"/>
</dbReference>
<sequence length="583" mass="63346">MKVLRYLKPYWVFALLCPLAMILEVSMDLLQPTLMSDIVDNGILGDAAADENLRYVLITGLKMLVFSLIGCFGGIASAAFGTAAAQKMGNDLRKDAFAKVMHMSFQQTDKFTTGSLVTRLTNDITAIQEFVAMSLRMFVRTGMQFIGGIAVILTLNVNFGIVLVISLPVQLIAVAIIMKKASPLFSIVQSRLDKVNSVVQENVSGARVVKAFTREEYEINRFDNANTDLMTTNLKVQKLLATLNPILMIIMNASVIAIIMIGGFQVEAKAMQVGEVMAAVTYITQILMSVMMVGMMFQQVSRSAASMKRVNEVLSTNPVISDGHKSADSDNSGTVEFRNVNFSYPGSSGKPVLSGIDLKAEKGQMIAILGSTGCGKTSLVNLVPRFYDATKGDVLVDGVNVKDYDVDTLRSKIGVVLQKSELFSGTVAENIRWGCETATDEEVKTAAKIAQAEEFIDGFNDGYDTMISEKGASLSGGQKQRMAIARAIIKKPEILIFDDSTSALDLSTEAKLHKALRESLSGVTVIMIAQRIASVMRADKIAVLENGSICAFGTHKELMESSSVYRDIYYSQMKQGEEEAVNG</sequence>
<evidence type="ECO:0000259" key="11">
    <source>
        <dbReference type="PROSITE" id="PS50929"/>
    </source>
</evidence>
<dbReference type="GO" id="GO:0005886">
    <property type="term" value="C:plasma membrane"/>
    <property type="evidence" value="ECO:0007669"/>
    <property type="project" value="UniProtKB-SubCell"/>
</dbReference>
<evidence type="ECO:0000256" key="2">
    <source>
        <dbReference type="ARBA" id="ARBA00022448"/>
    </source>
</evidence>
<feature type="domain" description="ABC transporter" evidence="10">
    <location>
        <begin position="335"/>
        <end position="571"/>
    </location>
</feature>
<dbReference type="InterPro" id="IPR039421">
    <property type="entry name" value="Type_1_exporter"/>
</dbReference>
<protein>
    <submittedName>
        <fullName evidence="12">ABC transporter ATP-binding protein</fullName>
    </submittedName>
</protein>
<evidence type="ECO:0000256" key="1">
    <source>
        <dbReference type="ARBA" id="ARBA00004651"/>
    </source>
</evidence>
<dbReference type="PROSITE" id="PS00211">
    <property type="entry name" value="ABC_TRANSPORTER_1"/>
    <property type="match status" value="1"/>
</dbReference>
<dbReference type="Pfam" id="PF00664">
    <property type="entry name" value="ABC_membrane"/>
    <property type="match status" value="1"/>
</dbReference>
<dbReference type="EMBL" id="JAQLXW010000005">
    <property type="protein sequence ID" value="MDB8003385.1"/>
    <property type="molecule type" value="Genomic_DNA"/>
</dbReference>
<evidence type="ECO:0000256" key="3">
    <source>
        <dbReference type="ARBA" id="ARBA00022475"/>
    </source>
</evidence>
<dbReference type="CDD" id="cd18548">
    <property type="entry name" value="ABC_6TM_Tm287_like"/>
    <property type="match status" value="1"/>
</dbReference>
<reference evidence="12" key="1">
    <citation type="submission" date="2023-01" db="EMBL/GenBank/DDBJ databases">
        <title>Human gut microbiome strain richness.</title>
        <authorList>
            <person name="Chen-Liaw A."/>
        </authorList>
    </citation>
    <scope>NUCLEOTIDE SEQUENCE</scope>
    <source>
        <strain evidence="12">1001283st1_G1_1001283B150217_161031</strain>
    </source>
</reference>
<dbReference type="SUPFAM" id="SSF52540">
    <property type="entry name" value="P-loop containing nucleoside triphosphate hydrolases"/>
    <property type="match status" value="1"/>
</dbReference>
<dbReference type="InterPro" id="IPR017871">
    <property type="entry name" value="ABC_transporter-like_CS"/>
</dbReference>
<feature type="transmembrane region" description="Helical" evidence="9">
    <location>
        <begin position="276"/>
        <end position="297"/>
    </location>
</feature>
<dbReference type="AlphaFoldDB" id="A0AAW6D3T6"/>
<dbReference type="InterPro" id="IPR003439">
    <property type="entry name" value="ABC_transporter-like_ATP-bd"/>
</dbReference>
<dbReference type="Gene3D" id="1.20.1560.10">
    <property type="entry name" value="ABC transporter type 1, transmembrane domain"/>
    <property type="match status" value="1"/>
</dbReference>
<dbReference type="GO" id="GO:0005524">
    <property type="term" value="F:ATP binding"/>
    <property type="evidence" value="ECO:0007669"/>
    <property type="project" value="UniProtKB-KW"/>
</dbReference>
<comment type="subcellular location">
    <subcellularLocation>
        <location evidence="1">Cell membrane</location>
        <topology evidence="1">Multi-pass membrane protein</topology>
    </subcellularLocation>
</comment>
<evidence type="ECO:0000256" key="9">
    <source>
        <dbReference type="SAM" id="Phobius"/>
    </source>
</evidence>
<dbReference type="PROSITE" id="PS50929">
    <property type="entry name" value="ABC_TM1F"/>
    <property type="match status" value="1"/>
</dbReference>
<dbReference type="Gene3D" id="3.40.50.300">
    <property type="entry name" value="P-loop containing nucleotide triphosphate hydrolases"/>
    <property type="match status" value="1"/>
</dbReference>
<feature type="transmembrane region" description="Helical" evidence="9">
    <location>
        <begin position="239"/>
        <end position="264"/>
    </location>
</feature>
<comment type="caution">
    <text evidence="12">The sequence shown here is derived from an EMBL/GenBank/DDBJ whole genome shotgun (WGS) entry which is preliminary data.</text>
</comment>
<evidence type="ECO:0000256" key="7">
    <source>
        <dbReference type="ARBA" id="ARBA00022989"/>
    </source>
</evidence>